<evidence type="ECO:0000256" key="14">
    <source>
        <dbReference type="ARBA" id="ARBA00048988"/>
    </source>
</evidence>
<keyword evidence="5 15" id="KW-0378">Hydrolase</keyword>
<evidence type="ECO:0000256" key="12">
    <source>
        <dbReference type="ARBA" id="ARBA00034617"/>
    </source>
</evidence>
<evidence type="ECO:0000256" key="10">
    <source>
        <dbReference type="ARBA" id="ARBA00023204"/>
    </source>
</evidence>
<dbReference type="EC" id="5.6.2.4" evidence="13 15"/>
<accession>A0A1F5TR31</accession>
<comment type="similarity">
    <text evidence="1 15">Belongs to the helicase family. RecG subfamily.</text>
</comment>
<dbReference type="GO" id="GO:0003677">
    <property type="term" value="F:DNA binding"/>
    <property type="evidence" value="ECO:0007669"/>
    <property type="project" value="UniProtKB-KW"/>
</dbReference>
<dbReference type="Pfam" id="PF00270">
    <property type="entry name" value="DEAD"/>
    <property type="match status" value="1"/>
</dbReference>
<dbReference type="GO" id="GO:0043138">
    <property type="term" value="F:3'-5' DNA helicase activity"/>
    <property type="evidence" value="ECO:0007669"/>
    <property type="project" value="UniProtKB-EC"/>
</dbReference>
<sequence>MLDLNSQLRNIHGVGKSIASRLKKIGLETIEDLLFYFPFRYEDYSRQAKISELQTGTNVNIVGAIELIHNKKSPRKRISITEAIISDQTDQMKIIWFNQPFISKNLKPGDMVSLSGKVEQDYTGIIMKSPNYEKITNNQSLHTQGLIPMYHLTANITQKQIRFLIKQIIHLSSLLTDWLPKETIRRQGLLSLKEAIWNIHFPKNFSDTEQAKKRLAFNELFLIQLRSQIIKNDIAGKTAESIKFKEKETQEFVKNLPFQLTDDQKKASWQVLQDMEKEKSMSRLLQGDVGSGKTIVAVIAMLNTALNKKQSVLMVPTEILAGQHFNSVCKILKNFNLKIGLISRTAKMANFDIKSEKKKDIPRKIAEGAQIIIGTHALIQEKIKFKNLALTIVDEQHRFGVAQRKTITEKSGNNKTTPHLLSMTATPIPRSLALALFGDLSVSVINEMPKGRKPIITSIITETNRAQAYEFIKKEIKAGRQAFVICPLIDISDNLGVKSVKEEYEKLDKNIFPDLKINMLHGKLKAEEKNEIMEKFLQNKTNILVSTSVIEVGVDMPNATIMLIEGADRFGLAQLHQFRGRVGRSNIQSYCFLSSDNNGQKTLDRLHSMVKYNSGFDLAKIDLKFRGPGEIYGIAQTGFPELQIASIFDYPLIETVDTEVKTIIDKLDKYPFLQEKIKKFQEEAHFE</sequence>
<evidence type="ECO:0000256" key="2">
    <source>
        <dbReference type="ARBA" id="ARBA00017846"/>
    </source>
</evidence>
<dbReference type="SMART" id="SM00490">
    <property type="entry name" value="HELICc"/>
    <property type="match status" value="1"/>
</dbReference>
<keyword evidence="7 15" id="KW-0067">ATP-binding</keyword>
<evidence type="ECO:0000256" key="13">
    <source>
        <dbReference type="ARBA" id="ARBA00034808"/>
    </source>
</evidence>
<dbReference type="Pfam" id="PF17191">
    <property type="entry name" value="RecG_wedge"/>
    <property type="match status" value="1"/>
</dbReference>
<evidence type="ECO:0000256" key="1">
    <source>
        <dbReference type="ARBA" id="ARBA00007504"/>
    </source>
</evidence>
<dbReference type="PANTHER" id="PTHR47964:SF1">
    <property type="entry name" value="ATP-DEPENDENT DNA HELICASE HOMOLOG RECG, CHLOROPLASTIC"/>
    <property type="match status" value="1"/>
</dbReference>
<dbReference type="NCBIfam" id="TIGR00643">
    <property type="entry name" value="recG"/>
    <property type="match status" value="1"/>
</dbReference>
<comment type="catalytic activity">
    <reaction evidence="12 15">
        <text>Couples ATP hydrolysis with the unwinding of duplex DNA by translocating in the 3'-5' direction.</text>
        <dbReference type="EC" id="5.6.2.4"/>
    </reaction>
</comment>
<evidence type="ECO:0000256" key="11">
    <source>
        <dbReference type="ARBA" id="ARBA00023235"/>
    </source>
</evidence>
<dbReference type="NCBIfam" id="NF008165">
    <property type="entry name" value="PRK10917.1-3"/>
    <property type="match status" value="1"/>
</dbReference>
<comment type="function">
    <text evidence="15">Plays a critical role in recombination and DNA repair. Helps process Holliday junction intermediates to mature products by catalyzing branch migration. Has replication fork regression activity, unwinds stalled or blocked replication forks to make a HJ that can be resolved. Has a DNA unwinding activity characteristic of a DNA helicase with 3'-5' polarity.</text>
</comment>
<feature type="domain" description="Helicase ATP-binding" evidence="16">
    <location>
        <begin position="274"/>
        <end position="445"/>
    </location>
</feature>
<dbReference type="InterPro" id="IPR047112">
    <property type="entry name" value="RecG/Mfd"/>
</dbReference>
<evidence type="ECO:0000313" key="19">
    <source>
        <dbReference type="Proteomes" id="UP000177579"/>
    </source>
</evidence>
<evidence type="ECO:0000259" key="16">
    <source>
        <dbReference type="PROSITE" id="PS51192"/>
    </source>
</evidence>
<dbReference type="InterPro" id="IPR011545">
    <property type="entry name" value="DEAD/DEAH_box_helicase_dom"/>
</dbReference>
<keyword evidence="10 15" id="KW-0234">DNA repair</keyword>
<dbReference type="SMART" id="SM00487">
    <property type="entry name" value="DEXDc"/>
    <property type="match status" value="1"/>
</dbReference>
<keyword evidence="9 15" id="KW-0233">DNA recombination</keyword>
<dbReference type="GO" id="GO:0016887">
    <property type="term" value="F:ATP hydrolysis activity"/>
    <property type="evidence" value="ECO:0007669"/>
    <property type="project" value="RHEA"/>
</dbReference>
<evidence type="ECO:0000256" key="8">
    <source>
        <dbReference type="ARBA" id="ARBA00023125"/>
    </source>
</evidence>
<dbReference type="InterPro" id="IPR004609">
    <property type="entry name" value="ATP-dep_DNA_helicase_RecG"/>
</dbReference>
<dbReference type="GO" id="GO:0006281">
    <property type="term" value="P:DNA repair"/>
    <property type="evidence" value="ECO:0007669"/>
    <property type="project" value="UniProtKB-UniRule"/>
</dbReference>
<organism evidence="18 19">
    <name type="scientific">Candidatus Falkowbacteria bacterium RIFOXYD2_FULL_34_120</name>
    <dbReference type="NCBI Taxonomy" id="1798007"/>
    <lineage>
        <taxon>Bacteria</taxon>
        <taxon>Candidatus Falkowiibacteriota</taxon>
    </lineage>
</organism>
<comment type="caution">
    <text evidence="18">The sequence shown here is derived from an EMBL/GenBank/DDBJ whole genome shotgun (WGS) entry which is preliminary data.</text>
</comment>
<evidence type="ECO:0000256" key="4">
    <source>
        <dbReference type="ARBA" id="ARBA00022763"/>
    </source>
</evidence>
<dbReference type="PROSITE" id="PS51192">
    <property type="entry name" value="HELICASE_ATP_BIND_1"/>
    <property type="match status" value="1"/>
</dbReference>
<dbReference type="InterPro" id="IPR014001">
    <property type="entry name" value="Helicase_ATP-bd"/>
</dbReference>
<dbReference type="GO" id="GO:0005524">
    <property type="term" value="F:ATP binding"/>
    <property type="evidence" value="ECO:0007669"/>
    <property type="project" value="UniProtKB-KW"/>
</dbReference>
<reference evidence="18 19" key="1">
    <citation type="journal article" date="2016" name="Nat. Commun.">
        <title>Thousands of microbial genomes shed light on interconnected biogeochemical processes in an aquifer system.</title>
        <authorList>
            <person name="Anantharaman K."/>
            <person name="Brown C.T."/>
            <person name="Hug L.A."/>
            <person name="Sharon I."/>
            <person name="Castelle C.J."/>
            <person name="Probst A.J."/>
            <person name="Thomas B.C."/>
            <person name="Singh A."/>
            <person name="Wilkins M.J."/>
            <person name="Karaoz U."/>
            <person name="Brodie E.L."/>
            <person name="Williams K.H."/>
            <person name="Hubbard S.S."/>
            <person name="Banfield J.F."/>
        </authorList>
    </citation>
    <scope>NUCLEOTIDE SEQUENCE [LARGE SCALE GENOMIC DNA]</scope>
</reference>
<dbReference type="SUPFAM" id="SSF50249">
    <property type="entry name" value="Nucleic acid-binding proteins"/>
    <property type="match status" value="1"/>
</dbReference>
<dbReference type="InterPro" id="IPR033454">
    <property type="entry name" value="RecG_wedge"/>
</dbReference>
<dbReference type="SUPFAM" id="SSF52540">
    <property type="entry name" value="P-loop containing nucleoside triphosphate hydrolases"/>
    <property type="match status" value="2"/>
</dbReference>
<keyword evidence="6 15" id="KW-0347">Helicase</keyword>
<evidence type="ECO:0000256" key="9">
    <source>
        <dbReference type="ARBA" id="ARBA00023172"/>
    </source>
</evidence>
<comment type="catalytic activity">
    <reaction evidence="14 15">
        <text>ATP + H2O = ADP + phosphate + H(+)</text>
        <dbReference type="Rhea" id="RHEA:13065"/>
        <dbReference type="ChEBI" id="CHEBI:15377"/>
        <dbReference type="ChEBI" id="CHEBI:15378"/>
        <dbReference type="ChEBI" id="CHEBI:30616"/>
        <dbReference type="ChEBI" id="CHEBI:43474"/>
        <dbReference type="ChEBI" id="CHEBI:456216"/>
        <dbReference type="EC" id="5.6.2.4"/>
    </reaction>
</comment>
<name>A0A1F5TR31_9BACT</name>
<evidence type="ECO:0000256" key="5">
    <source>
        <dbReference type="ARBA" id="ARBA00022801"/>
    </source>
</evidence>
<evidence type="ECO:0000259" key="17">
    <source>
        <dbReference type="PROSITE" id="PS51194"/>
    </source>
</evidence>
<dbReference type="Proteomes" id="UP000177579">
    <property type="component" value="Unassembled WGS sequence"/>
</dbReference>
<dbReference type="Gene3D" id="3.40.50.300">
    <property type="entry name" value="P-loop containing nucleotide triphosphate hydrolases"/>
    <property type="match status" value="2"/>
</dbReference>
<dbReference type="PANTHER" id="PTHR47964">
    <property type="entry name" value="ATP-DEPENDENT DNA HELICASE HOMOLOG RECG, CHLOROPLASTIC"/>
    <property type="match status" value="1"/>
</dbReference>
<evidence type="ECO:0000256" key="7">
    <source>
        <dbReference type="ARBA" id="ARBA00022840"/>
    </source>
</evidence>
<proteinExistence type="inferred from homology"/>
<evidence type="ECO:0000313" key="18">
    <source>
        <dbReference type="EMBL" id="OGF41472.1"/>
    </source>
</evidence>
<gene>
    <name evidence="18" type="ORF">A2531_02155</name>
</gene>
<keyword evidence="3 15" id="KW-0547">Nucleotide-binding</keyword>
<dbReference type="InterPro" id="IPR001650">
    <property type="entry name" value="Helicase_C-like"/>
</dbReference>
<dbReference type="AlphaFoldDB" id="A0A1F5TR31"/>
<dbReference type="PROSITE" id="PS51194">
    <property type="entry name" value="HELICASE_CTER"/>
    <property type="match status" value="1"/>
</dbReference>
<keyword evidence="4 15" id="KW-0227">DNA damage</keyword>
<dbReference type="Pfam" id="PF00271">
    <property type="entry name" value="Helicase_C"/>
    <property type="match status" value="1"/>
</dbReference>
<keyword evidence="11" id="KW-0413">Isomerase</keyword>
<dbReference type="Gene3D" id="1.10.150.20">
    <property type="entry name" value="5' to 3' exonuclease, C-terminal subdomain"/>
    <property type="match status" value="1"/>
</dbReference>
<dbReference type="NCBIfam" id="NF008168">
    <property type="entry name" value="PRK10917.2-2"/>
    <property type="match status" value="1"/>
</dbReference>
<keyword evidence="8" id="KW-0238">DNA-binding</keyword>
<dbReference type="InterPro" id="IPR012340">
    <property type="entry name" value="NA-bd_OB-fold"/>
</dbReference>
<protein>
    <recommendedName>
        <fullName evidence="2 15">ATP-dependent DNA helicase RecG</fullName>
        <ecNumber evidence="13 15">5.6.2.4</ecNumber>
    </recommendedName>
</protein>
<dbReference type="EMBL" id="MFGO01000008">
    <property type="protein sequence ID" value="OGF41472.1"/>
    <property type="molecule type" value="Genomic_DNA"/>
</dbReference>
<evidence type="ECO:0000256" key="3">
    <source>
        <dbReference type="ARBA" id="ARBA00022741"/>
    </source>
</evidence>
<dbReference type="InterPro" id="IPR027417">
    <property type="entry name" value="P-loop_NTPase"/>
</dbReference>
<feature type="domain" description="Helicase C-terminal" evidence="17">
    <location>
        <begin position="464"/>
        <end position="629"/>
    </location>
</feature>
<evidence type="ECO:0000256" key="6">
    <source>
        <dbReference type="ARBA" id="ARBA00022806"/>
    </source>
</evidence>
<evidence type="ECO:0000256" key="15">
    <source>
        <dbReference type="RuleBase" id="RU363016"/>
    </source>
</evidence>
<dbReference type="CDD" id="cd04488">
    <property type="entry name" value="RecG_wedge_OBF"/>
    <property type="match status" value="1"/>
</dbReference>
<dbReference type="Gene3D" id="2.40.50.140">
    <property type="entry name" value="Nucleic acid-binding proteins"/>
    <property type="match status" value="1"/>
</dbReference>
<dbReference type="GO" id="GO:0006310">
    <property type="term" value="P:DNA recombination"/>
    <property type="evidence" value="ECO:0007669"/>
    <property type="project" value="UniProtKB-UniRule"/>
</dbReference>